<evidence type="ECO:0000313" key="1">
    <source>
        <dbReference type="Ensembl" id="ENSPSTP00000020836.1"/>
    </source>
</evidence>
<dbReference type="InterPro" id="IPR042231">
    <property type="entry name" value="Cho/carn_acyl_trans_2"/>
</dbReference>
<dbReference type="Gene3D" id="3.30.559.70">
    <property type="entry name" value="Choline/Carnitine o-acyltransferase, domain 2"/>
    <property type="match status" value="1"/>
</dbReference>
<dbReference type="AlphaFoldDB" id="A0A8C9FVR7"/>
<organism evidence="1 2">
    <name type="scientific">Pavo cristatus</name>
    <name type="common">Indian peafowl</name>
    <name type="synonym">Blue peafowl</name>
    <dbReference type="NCBI Taxonomy" id="9049"/>
    <lineage>
        <taxon>Eukaryota</taxon>
        <taxon>Metazoa</taxon>
        <taxon>Chordata</taxon>
        <taxon>Craniata</taxon>
        <taxon>Vertebrata</taxon>
        <taxon>Euteleostomi</taxon>
        <taxon>Archelosauria</taxon>
        <taxon>Archosauria</taxon>
        <taxon>Dinosauria</taxon>
        <taxon>Saurischia</taxon>
        <taxon>Theropoda</taxon>
        <taxon>Coelurosauria</taxon>
        <taxon>Aves</taxon>
        <taxon>Neognathae</taxon>
        <taxon>Galloanserae</taxon>
        <taxon>Galliformes</taxon>
        <taxon>Phasianidae</taxon>
        <taxon>Phasianinae</taxon>
        <taxon>Pavo</taxon>
    </lineage>
</organism>
<dbReference type="Ensembl" id="ENSPSTT00000021859.1">
    <property type="protein sequence ID" value="ENSPSTP00000020836.1"/>
    <property type="gene ID" value="ENSPSTG00000015146.1"/>
</dbReference>
<reference evidence="1" key="1">
    <citation type="submission" date="2025-08" db="UniProtKB">
        <authorList>
            <consortium name="Ensembl"/>
        </authorList>
    </citation>
    <scope>IDENTIFICATION</scope>
</reference>
<sequence>MADAVGQSPGGGAEQVLHGGGAGANSCNRWFDKALQVGGASGLGGRGFRIEGAGLPGVGGVGGCGASGWRT</sequence>
<reference evidence="1" key="2">
    <citation type="submission" date="2025-09" db="UniProtKB">
        <authorList>
            <consortium name="Ensembl"/>
        </authorList>
    </citation>
    <scope>IDENTIFICATION</scope>
</reference>
<keyword evidence="2" id="KW-1185">Reference proteome</keyword>
<proteinExistence type="predicted"/>
<accession>A0A8C9FVR7</accession>
<name>A0A8C9FVR7_PAVCR</name>
<protein>
    <submittedName>
        <fullName evidence="1">Uncharacterized protein</fullName>
    </submittedName>
</protein>
<evidence type="ECO:0000313" key="2">
    <source>
        <dbReference type="Proteomes" id="UP000694428"/>
    </source>
</evidence>
<dbReference type="Proteomes" id="UP000694428">
    <property type="component" value="Unplaced"/>
</dbReference>